<proteinExistence type="predicted"/>
<protein>
    <submittedName>
        <fullName evidence="2">Uncharacterized protein</fullName>
    </submittedName>
</protein>
<sequence length="98" mass="11132">MNKHRQGITIGFNILLILYSAGTGFLTFAFSDKAKGFPVQGVVLTSLIDFVRYLVMMFISAWFVNEFWNRLVIDLVPVRKLEYREAITIVVFLGILAG</sequence>
<dbReference type="RefSeq" id="WP_230271061.1">
    <property type="nucleotide sequence ID" value="NZ_JAJKFW010000004.1"/>
</dbReference>
<dbReference type="Proteomes" id="UP001430306">
    <property type="component" value="Unassembled WGS sequence"/>
</dbReference>
<evidence type="ECO:0000313" key="2">
    <source>
        <dbReference type="EMBL" id="MCC9641123.1"/>
    </source>
</evidence>
<organism evidence="2 3">
    <name type="scientific">Rhodopirellula halodulae</name>
    <dbReference type="NCBI Taxonomy" id="2894198"/>
    <lineage>
        <taxon>Bacteria</taxon>
        <taxon>Pseudomonadati</taxon>
        <taxon>Planctomycetota</taxon>
        <taxon>Planctomycetia</taxon>
        <taxon>Pirellulales</taxon>
        <taxon>Pirellulaceae</taxon>
        <taxon>Rhodopirellula</taxon>
    </lineage>
</organism>
<keyword evidence="1" id="KW-0472">Membrane</keyword>
<accession>A0ABS8NC45</accession>
<feature type="transmembrane region" description="Helical" evidence="1">
    <location>
        <begin position="50"/>
        <end position="69"/>
    </location>
</feature>
<dbReference type="EMBL" id="JAJKFW010000004">
    <property type="protein sequence ID" value="MCC9641123.1"/>
    <property type="molecule type" value="Genomic_DNA"/>
</dbReference>
<comment type="caution">
    <text evidence="2">The sequence shown here is derived from an EMBL/GenBank/DDBJ whole genome shotgun (WGS) entry which is preliminary data.</text>
</comment>
<keyword evidence="3" id="KW-1185">Reference proteome</keyword>
<name>A0ABS8NC45_9BACT</name>
<keyword evidence="1" id="KW-0812">Transmembrane</keyword>
<keyword evidence="1" id="KW-1133">Transmembrane helix</keyword>
<feature type="transmembrane region" description="Helical" evidence="1">
    <location>
        <begin position="12"/>
        <end position="30"/>
    </location>
</feature>
<reference evidence="2" key="1">
    <citation type="submission" date="2021-11" db="EMBL/GenBank/DDBJ databases">
        <title>Genome sequence.</title>
        <authorList>
            <person name="Sun Q."/>
        </authorList>
    </citation>
    <scope>NUCLEOTIDE SEQUENCE</scope>
    <source>
        <strain evidence="2">JC740</strain>
    </source>
</reference>
<evidence type="ECO:0000313" key="3">
    <source>
        <dbReference type="Proteomes" id="UP001430306"/>
    </source>
</evidence>
<evidence type="ECO:0000256" key="1">
    <source>
        <dbReference type="SAM" id="Phobius"/>
    </source>
</evidence>
<gene>
    <name evidence="2" type="ORF">LOC71_02480</name>
</gene>